<dbReference type="Pfam" id="PF01248">
    <property type="entry name" value="Ribosomal_L7Ae"/>
    <property type="match status" value="1"/>
</dbReference>
<evidence type="ECO:0000256" key="2">
    <source>
        <dbReference type="ARBA" id="ARBA00022980"/>
    </source>
</evidence>
<dbReference type="Gene3D" id="3.30.1330.30">
    <property type="match status" value="1"/>
</dbReference>
<organism evidence="7 8">
    <name type="scientific">Methermicoccus shengliensis</name>
    <dbReference type="NCBI Taxonomy" id="660064"/>
    <lineage>
        <taxon>Archaea</taxon>
        <taxon>Methanobacteriati</taxon>
        <taxon>Methanobacteriota</taxon>
        <taxon>Stenosarchaea group</taxon>
        <taxon>Methanomicrobia</taxon>
        <taxon>Methanosarcinales</taxon>
        <taxon>Methermicoccaceae</taxon>
        <taxon>Methermicoccus</taxon>
    </lineage>
</organism>
<dbReference type="HAMAP" id="MF_00481">
    <property type="entry name" value="Ribosomal_eL30"/>
    <property type="match status" value="1"/>
</dbReference>
<protein>
    <recommendedName>
        <fullName evidence="4 5">Large ribosomal subunit protein eL30</fullName>
    </recommendedName>
</protein>
<dbReference type="InterPro" id="IPR039109">
    <property type="entry name" value="Ribosomal_eL30-like"/>
</dbReference>
<dbReference type="InterPro" id="IPR000231">
    <property type="entry name" value="Ribosomal_eL30"/>
</dbReference>
<dbReference type="PANTHER" id="PTHR11449">
    <property type="entry name" value="RIBOSOMAL PROTEIN L30"/>
    <property type="match status" value="1"/>
</dbReference>
<name>A0A832RXH4_9EURY</name>
<dbReference type="GO" id="GO:0006412">
    <property type="term" value="P:translation"/>
    <property type="evidence" value="ECO:0007669"/>
    <property type="project" value="UniProtKB-UniRule"/>
</dbReference>
<reference evidence="7" key="1">
    <citation type="journal article" date="2020" name="bioRxiv">
        <title>A rank-normalized archaeal taxonomy based on genome phylogeny resolves widespread incomplete and uneven classifications.</title>
        <authorList>
            <person name="Rinke C."/>
            <person name="Chuvochina M."/>
            <person name="Mussig A.J."/>
            <person name="Chaumeil P.-A."/>
            <person name="Waite D.W."/>
            <person name="Whitman W.B."/>
            <person name="Parks D.H."/>
            <person name="Hugenholtz P."/>
        </authorList>
    </citation>
    <scope>NUCLEOTIDE SEQUENCE</scope>
    <source>
        <strain evidence="7">UBA12518</strain>
    </source>
</reference>
<evidence type="ECO:0000256" key="1">
    <source>
        <dbReference type="ARBA" id="ARBA00007326"/>
    </source>
</evidence>
<dbReference type="EMBL" id="DUIH01000011">
    <property type="protein sequence ID" value="HIH69584.1"/>
    <property type="molecule type" value="Genomic_DNA"/>
</dbReference>
<evidence type="ECO:0000256" key="5">
    <source>
        <dbReference type="HAMAP-Rule" id="MF_00481"/>
    </source>
</evidence>
<evidence type="ECO:0000256" key="3">
    <source>
        <dbReference type="ARBA" id="ARBA00023274"/>
    </source>
</evidence>
<evidence type="ECO:0000313" key="8">
    <source>
        <dbReference type="Proteomes" id="UP000600363"/>
    </source>
</evidence>
<proteinExistence type="inferred from homology"/>
<sequence length="96" mass="9918">MGINLNKELMSAVKTGKVLLGSKQSLKAVSAGNAKLVVVASNCPPSVKRRLEEANVPIIRFDGTGVDLGTVCGKPFAIAALAIVEEGESEILAGVR</sequence>
<evidence type="ECO:0000256" key="4">
    <source>
        <dbReference type="ARBA" id="ARBA00035231"/>
    </source>
</evidence>
<dbReference type="SUPFAM" id="SSF55315">
    <property type="entry name" value="L30e-like"/>
    <property type="match status" value="1"/>
</dbReference>
<dbReference type="InterPro" id="IPR029064">
    <property type="entry name" value="Ribosomal_eL30-like_sf"/>
</dbReference>
<comment type="caution">
    <text evidence="7">The sequence shown here is derived from an EMBL/GenBank/DDBJ whole genome shotgun (WGS) entry which is preliminary data.</text>
</comment>
<evidence type="ECO:0000259" key="6">
    <source>
        <dbReference type="Pfam" id="PF01248"/>
    </source>
</evidence>
<dbReference type="Proteomes" id="UP000600363">
    <property type="component" value="Unassembled WGS sequence"/>
</dbReference>
<accession>A0A832RXH4</accession>
<comment type="similarity">
    <text evidence="1 5">Belongs to the eukaryotic ribosomal protein eL30 family.</text>
</comment>
<keyword evidence="3 5" id="KW-0687">Ribonucleoprotein</keyword>
<dbReference type="NCBIfam" id="NF002172">
    <property type="entry name" value="PRK01018.1"/>
    <property type="match status" value="1"/>
</dbReference>
<dbReference type="GO" id="GO:0022625">
    <property type="term" value="C:cytosolic large ribosomal subunit"/>
    <property type="evidence" value="ECO:0007669"/>
    <property type="project" value="InterPro"/>
</dbReference>
<dbReference type="GO" id="GO:0003723">
    <property type="term" value="F:RNA binding"/>
    <property type="evidence" value="ECO:0007669"/>
    <property type="project" value="InterPro"/>
</dbReference>
<evidence type="ECO:0000313" key="7">
    <source>
        <dbReference type="EMBL" id="HIH69584.1"/>
    </source>
</evidence>
<dbReference type="InterPro" id="IPR004038">
    <property type="entry name" value="Ribosomal_eL8/eL30/eS12/Gad45"/>
</dbReference>
<dbReference type="InterPro" id="IPR022991">
    <property type="entry name" value="Ribosomal_eL30_CS"/>
</dbReference>
<dbReference type="PROSITE" id="PS00993">
    <property type="entry name" value="RIBOSOMAL_L30E_2"/>
    <property type="match status" value="1"/>
</dbReference>
<gene>
    <name evidence="5" type="primary">rpl30e</name>
    <name evidence="7" type="ORF">HA299_03035</name>
</gene>
<feature type="domain" description="Ribosomal protein eL8/eL30/eS12/Gadd45" evidence="6">
    <location>
        <begin position="5"/>
        <end position="92"/>
    </location>
</feature>
<dbReference type="AlphaFoldDB" id="A0A832RXH4"/>
<keyword evidence="2 5" id="KW-0689">Ribosomal protein</keyword>
<dbReference type="GO" id="GO:0003735">
    <property type="term" value="F:structural constituent of ribosome"/>
    <property type="evidence" value="ECO:0007669"/>
    <property type="project" value="InterPro"/>
</dbReference>